<keyword evidence="4" id="KW-0325">Glycoprotein</keyword>
<keyword evidence="8" id="KW-1185">Reference proteome</keyword>
<feature type="domain" description="Fibrinogen C-terminal" evidence="7">
    <location>
        <begin position="159"/>
        <end position="389"/>
    </location>
</feature>
<feature type="compositionally biased region" description="Basic and acidic residues" evidence="5">
    <location>
        <begin position="311"/>
        <end position="326"/>
    </location>
</feature>
<comment type="subcellular location">
    <subcellularLocation>
        <location evidence="1">Secreted</location>
    </subcellularLocation>
</comment>
<evidence type="ECO:0000313" key="8">
    <source>
        <dbReference type="Proteomes" id="UP000694865"/>
    </source>
</evidence>
<keyword evidence="3" id="KW-1015">Disulfide bond</keyword>
<evidence type="ECO:0000313" key="9">
    <source>
        <dbReference type="RefSeq" id="XP_002741658.1"/>
    </source>
</evidence>
<gene>
    <name evidence="9" type="primary">LOC100367904</name>
</gene>
<evidence type="ECO:0000256" key="3">
    <source>
        <dbReference type="ARBA" id="ARBA00023157"/>
    </source>
</evidence>
<dbReference type="Proteomes" id="UP000694865">
    <property type="component" value="Unplaced"/>
</dbReference>
<evidence type="ECO:0000259" key="7">
    <source>
        <dbReference type="PROSITE" id="PS51406"/>
    </source>
</evidence>
<sequence>MRLQRFLVYLVLLGLIAEHVTFAKKNKKNNEKEMEDNEDDTNVAMTDDEISDQLDEETVPVNKGKKKQHNSNKCIYSFEVDQSEEQSCSGMDMETKMKIATLEQKSQMHDDILADLVQKSSTDPTALTELQLQLSSIQAMFSSMASMGVNQNSGNTPSQSAPILYKDCQQILEESEMNLKNAIYMIKPWNAERPFKVNCEMEGEDGVWNIIQRRNDGSVDFNMDWIGYKVGFGNMDGEHWIGNDNINRLTSQSKYILRIEFEDWNGNLFYANYMGFLVDNEYARYKLHLGEYQPHFGVNQTTSGDSLSYHDGQEFSTPDRDNDKSEPTQCAKTYMSGWWFNNCFHSNLNGVYLKSGENDIIHGGISWTTLKASNISSIKQVTMKVKRTGFI</sequence>
<dbReference type="InterPro" id="IPR036056">
    <property type="entry name" value="Fibrinogen-like_C"/>
</dbReference>
<keyword evidence="6" id="KW-0732">Signal</keyword>
<dbReference type="PANTHER" id="PTHR47221">
    <property type="entry name" value="FIBRINOGEN ALPHA CHAIN"/>
    <property type="match status" value="1"/>
</dbReference>
<feature type="region of interest" description="Disordered" evidence="5">
    <location>
        <begin position="307"/>
        <end position="327"/>
    </location>
</feature>
<evidence type="ECO:0000256" key="4">
    <source>
        <dbReference type="ARBA" id="ARBA00023180"/>
    </source>
</evidence>
<name>A0ABM0H0S5_SACKO</name>
<dbReference type="SUPFAM" id="SSF56496">
    <property type="entry name" value="Fibrinogen C-terminal domain-like"/>
    <property type="match status" value="1"/>
</dbReference>
<evidence type="ECO:0000256" key="1">
    <source>
        <dbReference type="ARBA" id="ARBA00004613"/>
    </source>
</evidence>
<dbReference type="PANTHER" id="PTHR47221:SF5">
    <property type="entry name" value="FIBRINOGEN C-TERMINAL DOMAIN-CONTAINING PROTEIN"/>
    <property type="match status" value="1"/>
</dbReference>
<keyword evidence="2" id="KW-0964">Secreted</keyword>
<dbReference type="GeneID" id="100367904"/>
<reference evidence="9" key="1">
    <citation type="submission" date="2025-08" db="UniProtKB">
        <authorList>
            <consortium name="RefSeq"/>
        </authorList>
    </citation>
    <scope>IDENTIFICATION</scope>
    <source>
        <tissue evidence="9">Testes</tissue>
    </source>
</reference>
<evidence type="ECO:0000256" key="2">
    <source>
        <dbReference type="ARBA" id="ARBA00022525"/>
    </source>
</evidence>
<dbReference type="CDD" id="cd00087">
    <property type="entry name" value="FReD"/>
    <property type="match status" value="1"/>
</dbReference>
<dbReference type="PROSITE" id="PS51406">
    <property type="entry name" value="FIBRINOGEN_C_2"/>
    <property type="match status" value="1"/>
</dbReference>
<organism evidence="8 9">
    <name type="scientific">Saccoglossus kowalevskii</name>
    <name type="common">Acorn worm</name>
    <dbReference type="NCBI Taxonomy" id="10224"/>
    <lineage>
        <taxon>Eukaryota</taxon>
        <taxon>Metazoa</taxon>
        <taxon>Hemichordata</taxon>
        <taxon>Enteropneusta</taxon>
        <taxon>Harrimaniidae</taxon>
        <taxon>Saccoglossus</taxon>
    </lineage>
</organism>
<dbReference type="Gene3D" id="3.90.215.10">
    <property type="entry name" value="Gamma Fibrinogen, chain A, domain 1"/>
    <property type="match status" value="1"/>
</dbReference>
<dbReference type="PROSITE" id="PS00514">
    <property type="entry name" value="FIBRINOGEN_C_1"/>
    <property type="match status" value="1"/>
</dbReference>
<accession>A0ABM0H0S5</accession>
<dbReference type="InterPro" id="IPR002181">
    <property type="entry name" value="Fibrinogen_a/b/g_C_dom"/>
</dbReference>
<protein>
    <submittedName>
        <fullName evidence="9">Angiopoietin-2-like</fullName>
    </submittedName>
</protein>
<dbReference type="InterPro" id="IPR037579">
    <property type="entry name" value="FIB_ANG-like"/>
</dbReference>
<proteinExistence type="predicted"/>
<dbReference type="Pfam" id="PF00147">
    <property type="entry name" value="Fibrinogen_C"/>
    <property type="match status" value="1"/>
</dbReference>
<dbReference type="InterPro" id="IPR020837">
    <property type="entry name" value="Fibrinogen_CS"/>
</dbReference>
<dbReference type="SMART" id="SM00186">
    <property type="entry name" value="FBG"/>
    <property type="match status" value="1"/>
</dbReference>
<feature type="signal peptide" evidence="6">
    <location>
        <begin position="1"/>
        <end position="23"/>
    </location>
</feature>
<dbReference type="RefSeq" id="XP_002741658.1">
    <property type="nucleotide sequence ID" value="XM_002741612.1"/>
</dbReference>
<evidence type="ECO:0000256" key="6">
    <source>
        <dbReference type="SAM" id="SignalP"/>
    </source>
</evidence>
<dbReference type="InterPro" id="IPR014716">
    <property type="entry name" value="Fibrinogen_a/b/g_C_1"/>
</dbReference>
<feature type="chain" id="PRO_5045192403" evidence="6">
    <location>
        <begin position="24"/>
        <end position="391"/>
    </location>
</feature>
<evidence type="ECO:0000256" key="5">
    <source>
        <dbReference type="SAM" id="MobiDB-lite"/>
    </source>
</evidence>